<comment type="similarity">
    <text evidence="2">Belongs to the EamA transporter family.</text>
</comment>
<evidence type="ECO:0000313" key="11">
    <source>
        <dbReference type="Proteomes" id="UP000289132"/>
    </source>
</evidence>
<evidence type="ECO:0000256" key="4">
    <source>
        <dbReference type="ARBA" id="ARBA00022989"/>
    </source>
</evidence>
<feature type="transmembrane region" description="Helical" evidence="6">
    <location>
        <begin position="72"/>
        <end position="91"/>
    </location>
</feature>
<evidence type="ECO:0000256" key="1">
    <source>
        <dbReference type="ARBA" id="ARBA00004141"/>
    </source>
</evidence>
<dbReference type="EMBL" id="CP031367">
    <property type="protein sequence ID" value="AXK48541.1"/>
    <property type="molecule type" value="Genomic_DNA"/>
</dbReference>
<evidence type="ECO:0000313" key="9">
    <source>
        <dbReference type="EMBL" id="RXJ89939.1"/>
    </source>
</evidence>
<dbReference type="Pfam" id="PF00892">
    <property type="entry name" value="EamA"/>
    <property type="match status" value="2"/>
</dbReference>
<dbReference type="SUPFAM" id="SSF103481">
    <property type="entry name" value="Multidrug resistance efflux transporter EmrE"/>
    <property type="match status" value="2"/>
</dbReference>
<accession>A0AAD0VM40</accession>
<dbReference type="RefSeq" id="WP_115428073.1">
    <property type="nucleotide sequence ID" value="NZ_CP031367.1"/>
</dbReference>
<comment type="subcellular location">
    <subcellularLocation>
        <location evidence="1">Membrane</location>
        <topology evidence="1">Multi-pass membrane protein</topology>
    </subcellularLocation>
</comment>
<evidence type="ECO:0000259" key="7">
    <source>
        <dbReference type="Pfam" id="PF00892"/>
    </source>
</evidence>
<evidence type="ECO:0000313" key="8">
    <source>
        <dbReference type="EMBL" id="AXK48541.1"/>
    </source>
</evidence>
<evidence type="ECO:0000256" key="6">
    <source>
        <dbReference type="SAM" id="Phobius"/>
    </source>
</evidence>
<keyword evidence="4 6" id="KW-1133">Transmembrane helix</keyword>
<keyword evidence="3 6" id="KW-0812">Transmembrane</keyword>
<dbReference type="KEGG" id="atp:ATR_0672"/>
<feature type="transmembrane region" description="Helical" evidence="6">
    <location>
        <begin position="147"/>
        <end position="166"/>
    </location>
</feature>
<dbReference type="PANTHER" id="PTHR32322:SF2">
    <property type="entry name" value="EAMA DOMAIN-CONTAINING PROTEIN"/>
    <property type="match status" value="1"/>
</dbReference>
<feature type="transmembrane region" description="Helical" evidence="6">
    <location>
        <begin position="210"/>
        <end position="233"/>
    </location>
</feature>
<feature type="domain" description="EamA" evidence="7">
    <location>
        <begin position="154"/>
        <end position="285"/>
    </location>
</feature>
<reference evidence="8 10" key="2">
    <citation type="submission" date="2018-07" db="EMBL/GenBank/DDBJ databases">
        <title>Complete genome of the Arcobacter trophiarum type strain LMG 25534.</title>
        <authorList>
            <person name="Miller W.G."/>
            <person name="Yee E."/>
        </authorList>
    </citation>
    <scope>NUCLEOTIDE SEQUENCE [LARGE SCALE GENOMIC DNA]</scope>
    <source>
        <strain evidence="8 10">LMG 25534</strain>
    </source>
</reference>
<feature type="transmembrane region" description="Helical" evidence="6">
    <location>
        <begin position="268"/>
        <end position="286"/>
    </location>
</feature>
<proteinExistence type="inferred from homology"/>
<dbReference type="Proteomes" id="UP000289132">
    <property type="component" value="Unassembled WGS sequence"/>
</dbReference>
<feature type="transmembrane region" description="Helical" evidence="6">
    <location>
        <begin position="43"/>
        <end position="60"/>
    </location>
</feature>
<evidence type="ECO:0000313" key="10">
    <source>
        <dbReference type="Proteomes" id="UP000254504"/>
    </source>
</evidence>
<dbReference type="InterPro" id="IPR050638">
    <property type="entry name" value="AA-Vitamin_Transporters"/>
</dbReference>
<protein>
    <submittedName>
        <fullName evidence="9">EamA family transporter</fullName>
    </submittedName>
    <submittedName>
        <fullName evidence="8">EamA/RhaT family transporter</fullName>
    </submittedName>
</protein>
<dbReference type="GO" id="GO:0016020">
    <property type="term" value="C:membrane"/>
    <property type="evidence" value="ECO:0007669"/>
    <property type="project" value="UniProtKB-SubCell"/>
</dbReference>
<name>A0AAD0VM40_9BACT</name>
<gene>
    <name evidence="8" type="ORF">ATR_0672</name>
    <name evidence="9" type="ORF">CRU87_08100</name>
</gene>
<dbReference type="InterPro" id="IPR037185">
    <property type="entry name" value="EmrE-like"/>
</dbReference>
<feature type="transmembrane region" description="Helical" evidence="6">
    <location>
        <begin position="123"/>
        <end position="141"/>
    </location>
</feature>
<keyword evidence="5 6" id="KW-0472">Membrane</keyword>
<sequence length="291" mass="33131">MKFIHSNLKLFSLIFIVLVFFALNSVLTRMAIATENIDAFSFTFLRILAAMLMLFIIFFYKNKNLKIGLRTNYLGGLMFFSYAIFFTYSYLNMAAGIGTLILFAVVQLSMIIFALFLGEKLNFSKIVGIFIAFSGLFYLLYPKDDFTISYFHTFLMILSGISWAIYSFLGKKSKNALLNSTDSFFKAFIITFICAIFYLIFFPNSFKIDLYTTTLAIISGAITTAFGASLWYFIMGKIELITASIVQLLVPVIAIFLSVIFLNEALTFELISSTFIILFGIFIALYKKRKN</sequence>
<keyword evidence="11" id="KW-1185">Reference proteome</keyword>
<dbReference type="EMBL" id="PDKD01000015">
    <property type="protein sequence ID" value="RXJ89939.1"/>
    <property type="molecule type" value="Genomic_DNA"/>
</dbReference>
<dbReference type="AlphaFoldDB" id="A0AAD0VM40"/>
<feature type="transmembrane region" description="Helical" evidence="6">
    <location>
        <begin position="97"/>
        <end position="116"/>
    </location>
</feature>
<feature type="transmembrane region" description="Helical" evidence="6">
    <location>
        <begin position="240"/>
        <end position="262"/>
    </location>
</feature>
<evidence type="ECO:0000256" key="3">
    <source>
        <dbReference type="ARBA" id="ARBA00022692"/>
    </source>
</evidence>
<feature type="transmembrane region" description="Helical" evidence="6">
    <location>
        <begin position="187"/>
        <end position="204"/>
    </location>
</feature>
<dbReference type="InterPro" id="IPR000620">
    <property type="entry name" value="EamA_dom"/>
</dbReference>
<organism evidence="8 10">
    <name type="scientific">Aliarcobacter trophiarum LMG 25534</name>
    <dbReference type="NCBI Taxonomy" id="1032241"/>
    <lineage>
        <taxon>Bacteria</taxon>
        <taxon>Pseudomonadati</taxon>
        <taxon>Campylobacterota</taxon>
        <taxon>Epsilonproteobacteria</taxon>
        <taxon>Campylobacterales</taxon>
        <taxon>Arcobacteraceae</taxon>
        <taxon>Aliarcobacter</taxon>
    </lineage>
</organism>
<reference evidence="9 11" key="1">
    <citation type="submission" date="2017-10" db="EMBL/GenBank/DDBJ databases">
        <title>Genomics of the genus Arcobacter.</title>
        <authorList>
            <person name="Perez-Cataluna A."/>
            <person name="Figueras M.J."/>
        </authorList>
    </citation>
    <scope>NUCLEOTIDE SEQUENCE [LARGE SCALE GENOMIC DNA]</scope>
    <source>
        <strain evidence="9 11">LMG 25534</strain>
    </source>
</reference>
<evidence type="ECO:0000256" key="2">
    <source>
        <dbReference type="ARBA" id="ARBA00007362"/>
    </source>
</evidence>
<feature type="domain" description="EamA" evidence="7">
    <location>
        <begin position="12"/>
        <end position="140"/>
    </location>
</feature>
<dbReference type="Proteomes" id="UP000254504">
    <property type="component" value="Chromosome"/>
</dbReference>
<evidence type="ECO:0000256" key="5">
    <source>
        <dbReference type="ARBA" id="ARBA00023136"/>
    </source>
</evidence>
<dbReference type="PANTHER" id="PTHR32322">
    <property type="entry name" value="INNER MEMBRANE TRANSPORTER"/>
    <property type="match status" value="1"/>
</dbReference>